<dbReference type="PANTHER" id="PTHR10948:SF23">
    <property type="entry name" value="TRANSPOSASE INSI FOR INSERTION SEQUENCE ELEMENT IS30A-RELATED"/>
    <property type="match status" value="1"/>
</dbReference>
<dbReference type="InterPro" id="IPR036397">
    <property type="entry name" value="RNaseH_sf"/>
</dbReference>
<feature type="region of interest" description="Disordered" evidence="2">
    <location>
        <begin position="283"/>
        <end position="317"/>
    </location>
</feature>
<dbReference type="OrthoDB" id="9803231at2"/>
<sequence>MFLSPSSPTAIRFYAAIKAGTGLKAASRLVGIHHSVGDRLLRLAYLERRRAGLSMIDAVTELAYRPARATVWESHLEKDDRHHLSVDAAVADRFWAAFIGGTHPTEAAKEVGVSRTTAGRWVQARFSRLRDEGATVRRAREELRLTEKRAHEFEERRLAGHRRAARAETAAQRSAVAAASDHADAVLREARPAHVIKFDQRRHDYWELMRKGLSNTDACRMLGMSRVIGTRLRNQAGYKIPPPATARSHPSRYLELRERIQIADLLQLGQSIRSIAAQLGRSPSTVSRELRRHRNATGQYLPRTAQHDAEEQRSRPKPHRLVADPRLRLLVQRKLNRCWSPDEISGWLKKSFPDDPTMRVCPETIYRALLLREDHGLHKRFALKLRTGRRIRKTRWTSRFKQGSRIRNMTMIDQRPAEHSSRLIAGNWEGDLVVGVGSVSAMVTLRERKTQYGIIVNLPEDHTAASVNAAVEAAFAPLPRHLKRSLTWDQGVEMSSHEALTAATGVPIYFAERSSPWQRGANENFNGLARQYFPKGTDLSLHSDAHVASVMKELNTRPRKGLDYDTPAARLRAERTKSVRSVPLP</sequence>
<dbReference type="GO" id="GO:0003676">
    <property type="term" value="F:nucleic acid binding"/>
    <property type="evidence" value="ECO:0007669"/>
    <property type="project" value="InterPro"/>
</dbReference>
<name>A0A0W8IHF9_9MICC</name>
<evidence type="ECO:0000313" key="4">
    <source>
        <dbReference type="EMBL" id="KUG59522.1"/>
    </source>
</evidence>
<feature type="domain" description="Integrase catalytic" evidence="3">
    <location>
        <begin position="412"/>
        <end position="575"/>
    </location>
</feature>
<evidence type="ECO:0000313" key="5">
    <source>
        <dbReference type="EMBL" id="MBA8922269.1"/>
    </source>
</evidence>
<dbReference type="GO" id="GO:0032196">
    <property type="term" value="P:transposition"/>
    <property type="evidence" value="ECO:0007669"/>
    <property type="project" value="TreeGrafter"/>
</dbReference>
<feature type="compositionally biased region" description="Basic and acidic residues" evidence="2">
    <location>
        <begin position="305"/>
        <end position="314"/>
    </location>
</feature>
<dbReference type="InterPro" id="IPR051917">
    <property type="entry name" value="Transposase-Integrase"/>
</dbReference>
<dbReference type="InterPro" id="IPR025246">
    <property type="entry name" value="IS30-like_HTH"/>
</dbReference>
<dbReference type="NCBIfam" id="NF033563">
    <property type="entry name" value="transpos_IS30"/>
    <property type="match status" value="1"/>
</dbReference>
<comment type="caution">
    <text evidence="4">The sequence shown here is derived from an EMBL/GenBank/DDBJ whole genome shotgun (WGS) entry which is preliminary data.</text>
</comment>
<dbReference type="GO" id="GO:0006310">
    <property type="term" value="P:DNA recombination"/>
    <property type="evidence" value="ECO:0007669"/>
    <property type="project" value="UniProtKB-KW"/>
</dbReference>
<dbReference type="PANTHER" id="PTHR10948">
    <property type="entry name" value="TRANSPOSASE"/>
    <property type="match status" value="1"/>
</dbReference>
<dbReference type="AlphaFoldDB" id="A0A0W8IHF9"/>
<dbReference type="SUPFAM" id="SSF53098">
    <property type="entry name" value="Ribonuclease H-like"/>
    <property type="match status" value="1"/>
</dbReference>
<dbReference type="EMBL" id="LQBM01000002">
    <property type="protein sequence ID" value="KUG59522.1"/>
    <property type="molecule type" value="Genomic_DNA"/>
</dbReference>
<dbReference type="Pfam" id="PF13936">
    <property type="entry name" value="HTH_38"/>
    <property type="match status" value="1"/>
</dbReference>
<protein>
    <submittedName>
        <fullName evidence="5">IS30 family transposase</fullName>
    </submittedName>
    <submittedName>
        <fullName evidence="4">Integrase</fullName>
    </submittedName>
</protein>
<dbReference type="Proteomes" id="UP000054023">
    <property type="component" value="Unassembled WGS sequence"/>
</dbReference>
<dbReference type="InterPro" id="IPR053392">
    <property type="entry name" value="Transposase_IS30-like"/>
</dbReference>
<dbReference type="GO" id="GO:0005829">
    <property type="term" value="C:cytosol"/>
    <property type="evidence" value="ECO:0007669"/>
    <property type="project" value="TreeGrafter"/>
</dbReference>
<keyword evidence="6" id="KW-1185">Reference proteome</keyword>
<evidence type="ECO:0000259" key="3">
    <source>
        <dbReference type="PROSITE" id="PS50994"/>
    </source>
</evidence>
<keyword evidence="1" id="KW-0233">DNA recombination</keyword>
<reference evidence="6" key="2">
    <citation type="submission" date="2015-12" db="EMBL/GenBank/DDBJ databases">
        <authorList>
            <person name="Nair G.R."/>
            <person name="Kaur G."/>
            <person name="Mayilraj S."/>
        </authorList>
    </citation>
    <scope>NUCLEOTIDE SEQUENCE [LARGE SCALE GENOMIC DNA]</scope>
    <source>
        <strain evidence="6">CD08_7</strain>
    </source>
</reference>
<dbReference type="RefSeq" id="WP_058887755.1">
    <property type="nucleotide sequence ID" value="NZ_BAAAKT010000004.1"/>
</dbReference>
<dbReference type="InterPro" id="IPR012337">
    <property type="entry name" value="RNaseH-like_sf"/>
</dbReference>
<gene>
    <name evidence="4" type="ORF">AVL63_10265</name>
    <name evidence="5" type="ORF">HNR24_002202</name>
</gene>
<reference evidence="4" key="1">
    <citation type="submission" date="2015-12" db="EMBL/GenBank/DDBJ databases">
        <authorList>
            <person name="Shamseldin A."/>
            <person name="Moawad H."/>
            <person name="Abd El-Rahim W.M."/>
            <person name="Sadowsky M.J."/>
        </authorList>
    </citation>
    <scope>NUCLEOTIDE SEQUENCE [LARGE SCALE GENOMIC DNA]</scope>
    <source>
        <strain evidence="4">CD08_7</strain>
    </source>
</reference>
<dbReference type="Gene3D" id="3.30.420.10">
    <property type="entry name" value="Ribonuclease H-like superfamily/Ribonuclease H"/>
    <property type="match status" value="1"/>
</dbReference>
<dbReference type="InterPro" id="IPR001584">
    <property type="entry name" value="Integrase_cat-core"/>
</dbReference>
<dbReference type="InterPro" id="IPR009057">
    <property type="entry name" value="Homeodomain-like_sf"/>
</dbReference>
<organism evidence="4 6">
    <name type="scientific">Nesterenkonia jeotgali</name>
    <dbReference type="NCBI Taxonomy" id="317018"/>
    <lineage>
        <taxon>Bacteria</taxon>
        <taxon>Bacillati</taxon>
        <taxon>Actinomycetota</taxon>
        <taxon>Actinomycetes</taxon>
        <taxon>Micrococcales</taxon>
        <taxon>Micrococcaceae</taxon>
        <taxon>Nesterenkonia</taxon>
    </lineage>
</organism>
<dbReference type="Proteomes" id="UP000546252">
    <property type="component" value="Unassembled WGS sequence"/>
</dbReference>
<evidence type="ECO:0000313" key="7">
    <source>
        <dbReference type="Proteomes" id="UP000546252"/>
    </source>
</evidence>
<dbReference type="EMBL" id="JACJIH010000001">
    <property type="protein sequence ID" value="MBA8922269.1"/>
    <property type="molecule type" value="Genomic_DNA"/>
</dbReference>
<dbReference type="PROSITE" id="PS50994">
    <property type="entry name" value="INTEGRASE"/>
    <property type="match status" value="1"/>
</dbReference>
<proteinExistence type="predicted"/>
<dbReference type="STRING" id="317018.AVL63_10265"/>
<dbReference type="GO" id="GO:0015074">
    <property type="term" value="P:DNA integration"/>
    <property type="evidence" value="ECO:0007669"/>
    <property type="project" value="InterPro"/>
</dbReference>
<dbReference type="SUPFAM" id="SSF46689">
    <property type="entry name" value="Homeodomain-like"/>
    <property type="match status" value="1"/>
</dbReference>
<dbReference type="GO" id="GO:0004803">
    <property type="term" value="F:transposase activity"/>
    <property type="evidence" value="ECO:0007669"/>
    <property type="project" value="TreeGrafter"/>
</dbReference>
<dbReference type="Gene3D" id="1.10.10.60">
    <property type="entry name" value="Homeodomain-like"/>
    <property type="match status" value="1"/>
</dbReference>
<evidence type="ECO:0000256" key="2">
    <source>
        <dbReference type="SAM" id="MobiDB-lite"/>
    </source>
</evidence>
<accession>A0A0W8IHF9</accession>
<reference evidence="5 7" key="3">
    <citation type="submission" date="2020-08" db="EMBL/GenBank/DDBJ databases">
        <title>Sequencing the genomes of 1000 actinobacteria strains.</title>
        <authorList>
            <person name="Klenk H.-P."/>
        </authorList>
    </citation>
    <scope>NUCLEOTIDE SEQUENCE [LARGE SCALE GENOMIC DNA]</scope>
    <source>
        <strain evidence="5 7">DSM 19081</strain>
    </source>
</reference>
<evidence type="ECO:0000256" key="1">
    <source>
        <dbReference type="ARBA" id="ARBA00023172"/>
    </source>
</evidence>
<evidence type="ECO:0000313" key="6">
    <source>
        <dbReference type="Proteomes" id="UP000054023"/>
    </source>
</evidence>